<dbReference type="AlphaFoldDB" id="A0A401THX5"/>
<protein>
    <submittedName>
        <fullName evidence="2">Uncharacterized protein</fullName>
    </submittedName>
</protein>
<name>A0A401THX5_CHIPU</name>
<comment type="caution">
    <text evidence="2">The sequence shown here is derived from an EMBL/GenBank/DDBJ whole genome shotgun (WGS) entry which is preliminary data.</text>
</comment>
<feature type="compositionally biased region" description="Polar residues" evidence="1">
    <location>
        <begin position="42"/>
        <end position="54"/>
    </location>
</feature>
<keyword evidence="3" id="KW-1185">Reference proteome</keyword>
<feature type="non-terminal residue" evidence="2">
    <location>
        <position position="1"/>
    </location>
</feature>
<organism evidence="2 3">
    <name type="scientific">Chiloscyllium punctatum</name>
    <name type="common">Brownbanded bambooshark</name>
    <name type="synonym">Hemiscyllium punctatum</name>
    <dbReference type="NCBI Taxonomy" id="137246"/>
    <lineage>
        <taxon>Eukaryota</taxon>
        <taxon>Metazoa</taxon>
        <taxon>Chordata</taxon>
        <taxon>Craniata</taxon>
        <taxon>Vertebrata</taxon>
        <taxon>Chondrichthyes</taxon>
        <taxon>Elasmobranchii</taxon>
        <taxon>Galeomorphii</taxon>
        <taxon>Galeoidea</taxon>
        <taxon>Orectolobiformes</taxon>
        <taxon>Hemiscylliidae</taxon>
        <taxon>Chiloscyllium</taxon>
    </lineage>
</organism>
<reference evidence="2 3" key="1">
    <citation type="journal article" date="2018" name="Nat. Ecol. Evol.">
        <title>Shark genomes provide insights into elasmobranch evolution and the origin of vertebrates.</title>
        <authorList>
            <person name="Hara Y"/>
            <person name="Yamaguchi K"/>
            <person name="Onimaru K"/>
            <person name="Kadota M"/>
            <person name="Koyanagi M"/>
            <person name="Keeley SD"/>
            <person name="Tatsumi K"/>
            <person name="Tanaka K"/>
            <person name="Motone F"/>
            <person name="Kageyama Y"/>
            <person name="Nozu R"/>
            <person name="Adachi N"/>
            <person name="Nishimura O"/>
            <person name="Nakagawa R"/>
            <person name="Tanegashima C"/>
            <person name="Kiyatake I"/>
            <person name="Matsumoto R"/>
            <person name="Murakumo K"/>
            <person name="Nishida K"/>
            <person name="Terakita A"/>
            <person name="Kuratani S"/>
            <person name="Sato K"/>
            <person name="Hyodo S Kuraku.S."/>
        </authorList>
    </citation>
    <scope>NUCLEOTIDE SEQUENCE [LARGE SCALE GENOMIC DNA]</scope>
</reference>
<dbReference type="Proteomes" id="UP000287033">
    <property type="component" value="Unassembled WGS sequence"/>
</dbReference>
<feature type="region of interest" description="Disordered" evidence="1">
    <location>
        <begin position="34"/>
        <end position="63"/>
    </location>
</feature>
<dbReference type="EMBL" id="BEZZ01074384">
    <property type="protein sequence ID" value="GCC42237.1"/>
    <property type="molecule type" value="Genomic_DNA"/>
</dbReference>
<evidence type="ECO:0000313" key="3">
    <source>
        <dbReference type="Proteomes" id="UP000287033"/>
    </source>
</evidence>
<evidence type="ECO:0000313" key="2">
    <source>
        <dbReference type="EMBL" id="GCC42237.1"/>
    </source>
</evidence>
<sequence>ILTSECGGDQDKEEDFRVKTVTLGLQVYGYKPTELNRDTDTSGDGNETLAQSQPALLVPMVSD</sequence>
<evidence type="ECO:0000256" key="1">
    <source>
        <dbReference type="SAM" id="MobiDB-lite"/>
    </source>
</evidence>
<proteinExistence type="predicted"/>
<accession>A0A401THX5</accession>
<gene>
    <name evidence="2" type="ORF">chiPu_0026198</name>
</gene>